<dbReference type="InterPro" id="IPR050088">
    <property type="entry name" value="IspD/TarI_cytidylyltransf_bact"/>
</dbReference>
<evidence type="ECO:0000313" key="4">
    <source>
        <dbReference type="EMBL" id="MZL60544.1"/>
    </source>
</evidence>
<dbReference type="NCBIfam" id="NF001183">
    <property type="entry name" value="PRK00155.1-3"/>
    <property type="match status" value="1"/>
</dbReference>
<dbReference type="EMBL" id="WWVT01000001">
    <property type="protein sequence ID" value="MZL60544.1"/>
    <property type="molecule type" value="Genomic_DNA"/>
</dbReference>
<dbReference type="GO" id="GO:0008299">
    <property type="term" value="P:isoprenoid biosynthetic process"/>
    <property type="evidence" value="ECO:0007669"/>
    <property type="project" value="UniProtKB-KW"/>
</dbReference>
<dbReference type="InterPro" id="IPR029044">
    <property type="entry name" value="Nucleotide-diphossugar_trans"/>
</dbReference>
<protein>
    <submittedName>
        <fullName evidence="4">D-ribitol-5-phosphate cytidylyltransferase</fullName>
        <ecNumber evidence="4">2.7.7.40</ecNumber>
    </submittedName>
</protein>
<keyword evidence="3" id="KW-0414">Isoprene biosynthesis</keyword>
<evidence type="ECO:0000256" key="3">
    <source>
        <dbReference type="ARBA" id="ARBA00023229"/>
    </source>
</evidence>
<dbReference type="CDD" id="cd02516">
    <property type="entry name" value="CDP-ME_synthetase"/>
    <property type="match status" value="1"/>
</dbReference>
<dbReference type="PANTHER" id="PTHR32125">
    <property type="entry name" value="2-C-METHYL-D-ERYTHRITOL 4-PHOSPHATE CYTIDYLYLTRANSFERASE, CHLOROPLASTIC"/>
    <property type="match status" value="1"/>
</dbReference>
<organism evidence="4 5">
    <name type="scientific">Blautia massiliensis</name>
    <name type="common">ex Durand et al. 2017</name>
    <dbReference type="NCBI Taxonomy" id="1737424"/>
    <lineage>
        <taxon>Bacteria</taxon>
        <taxon>Bacillati</taxon>
        <taxon>Bacillota</taxon>
        <taxon>Clostridia</taxon>
        <taxon>Lachnospirales</taxon>
        <taxon>Lachnospiraceae</taxon>
        <taxon>Blautia</taxon>
    </lineage>
</organism>
<dbReference type="Pfam" id="PF01128">
    <property type="entry name" value="IspD"/>
    <property type="match status" value="1"/>
</dbReference>
<comment type="caution">
    <text evidence="4">The sequence shown here is derived from an EMBL/GenBank/DDBJ whole genome shotgun (WGS) entry which is preliminary data.</text>
</comment>
<dbReference type="PROSITE" id="PS01295">
    <property type="entry name" value="ISPD"/>
    <property type="match status" value="1"/>
</dbReference>
<evidence type="ECO:0000313" key="5">
    <source>
        <dbReference type="Proteomes" id="UP000473323"/>
    </source>
</evidence>
<keyword evidence="1 4" id="KW-0808">Transferase</keyword>
<dbReference type="GO" id="GO:0047349">
    <property type="term" value="F:D-ribitol-5-phosphate cytidylyltransferase activity"/>
    <property type="evidence" value="ECO:0007669"/>
    <property type="project" value="UniProtKB-EC"/>
</dbReference>
<sequence>MNIGVIFAGGVGSRMHSKDRPKQFLDIYNKPIIVHTIEHFQNSEDIDSIVVVCIEGWIDYMNQLVYQYRLNKVKKIVPGGKTGQLSIYNGLIAAQEIARDEENIVLIHDGVRPLINEELIKRNIQDVKDYGSSITSGIVKETIVEIYDNNDIKLVPDRAHSRVAKAPQCFWLKDILSAHKKAMNEQSFNFIDSCSMMKYYGYKLHMTDGPYENIKITTPDDFYMMRAVLQAKEDAQLYTPY</sequence>
<dbReference type="AlphaFoldDB" id="A0A6L8T918"/>
<evidence type="ECO:0000256" key="2">
    <source>
        <dbReference type="ARBA" id="ARBA00022695"/>
    </source>
</evidence>
<dbReference type="Gene3D" id="3.90.550.10">
    <property type="entry name" value="Spore Coat Polysaccharide Biosynthesis Protein SpsA, Chain A"/>
    <property type="match status" value="1"/>
</dbReference>
<dbReference type="GO" id="GO:0050518">
    <property type="term" value="F:2-C-methyl-D-erythritol 4-phosphate cytidylyltransferase activity"/>
    <property type="evidence" value="ECO:0007669"/>
    <property type="project" value="UniProtKB-ARBA"/>
</dbReference>
<dbReference type="InterPro" id="IPR018294">
    <property type="entry name" value="ISPD_synthase_CS"/>
</dbReference>
<evidence type="ECO:0000256" key="1">
    <source>
        <dbReference type="ARBA" id="ARBA00022679"/>
    </source>
</evidence>
<dbReference type="Proteomes" id="UP000473323">
    <property type="component" value="Unassembled WGS sequence"/>
</dbReference>
<dbReference type="PANTHER" id="PTHR32125:SF4">
    <property type="entry name" value="2-C-METHYL-D-ERYTHRITOL 4-PHOSPHATE CYTIDYLYLTRANSFERASE, CHLOROPLASTIC"/>
    <property type="match status" value="1"/>
</dbReference>
<dbReference type="EC" id="2.7.7.40" evidence="4"/>
<name>A0A6L8T918_9FIRM</name>
<dbReference type="RefSeq" id="WP_118368879.1">
    <property type="nucleotide sequence ID" value="NZ_JAAIUP010000008.1"/>
</dbReference>
<dbReference type="FunFam" id="3.90.550.10:FF:000003">
    <property type="entry name" value="2-C-methyl-D-erythritol 4-phosphate cytidylyltransferase"/>
    <property type="match status" value="1"/>
</dbReference>
<dbReference type="SUPFAM" id="SSF53448">
    <property type="entry name" value="Nucleotide-diphospho-sugar transferases"/>
    <property type="match status" value="1"/>
</dbReference>
<keyword evidence="2 4" id="KW-0548">Nucleotidyltransferase</keyword>
<dbReference type="InterPro" id="IPR034683">
    <property type="entry name" value="IspD/TarI"/>
</dbReference>
<reference evidence="4 5" key="1">
    <citation type="journal article" date="2019" name="Nat. Med.">
        <title>A library of human gut bacterial isolates paired with longitudinal multiomics data enables mechanistic microbiome research.</title>
        <authorList>
            <person name="Poyet M."/>
            <person name="Groussin M."/>
            <person name="Gibbons S.M."/>
            <person name="Avila-Pacheco J."/>
            <person name="Jiang X."/>
            <person name="Kearney S.M."/>
            <person name="Perrotta A.R."/>
            <person name="Berdy B."/>
            <person name="Zhao S."/>
            <person name="Lieberman T.D."/>
            <person name="Swanson P.K."/>
            <person name="Smith M."/>
            <person name="Roesemann S."/>
            <person name="Alexander J.E."/>
            <person name="Rich S.A."/>
            <person name="Livny J."/>
            <person name="Vlamakis H."/>
            <person name="Clish C."/>
            <person name="Bullock K."/>
            <person name="Deik A."/>
            <person name="Scott J."/>
            <person name="Pierce K.A."/>
            <person name="Xavier R.J."/>
            <person name="Alm E.J."/>
        </authorList>
    </citation>
    <scope>NUCLEOTIDE SEQUENCE [LARGE SCALE GENOMIC DNA]</scope>
    <source>
        <strain evidence="4 5">BIOML-A4</strain>
    </source>
</reference>
<gene>
    <name evidence="4" type="ORF">GT694_00460</name>
</gene>
<accession>A0A6L8T918</accession>
<proteinExistence type="predicted"/>